<evidence type="ECO:0000259" key="3">
    <source>
        <dbReference type="PROSITE" id="PS50225"/>
    </source>
</evidence>
<evidence type="ECO:0000256" key="1">
    <source>
        <dbReference type="ARBA" id="ARBA00022786"/>
    </source>
</evidence>
<dbReference type="SUPFAM" id="SSF158235">
    <property type="entry name" value="SOCS box-like"/>
    <property type="match status" value="1"/>
</dbReference>
<gene>
    <name evidence="4" type="primary">AVEN_197028_1</name>
    <name evidence="4" type="ORF">TNCT_648781</name>
</gene>
<dbReference type="PANTHER" id="PTHR20966">
    <property type="entry name" value="ANKYRIN REPEAT AND SOCS BOX PROTEIN 17"/>
    <property type="match status" value="1"/>
</dbReference>
<feature type="domain" description="SOCS box" evidence="3">
    <location>
        <begin position="298"/>
        <end position="347"/>
    </location>
</feature>
<dbReference type="EMBL" id="BMAO01018213">
    <property type="protein sequence ID" value="GFR21933.1"/>
    <property type="molecule type" value="Genomic_DNA"/>
</dbReference>
<dbReference type="PANTHER" id="PTHR20966:SF2">
    <property type="entry name" value="ANKYRIN REPEAT AND SOCS BOX PROTEIN 17"/>
    <property type="match status" value="1"/>
</dbReference>
<dbReference type="OrthoDB" id="6418867at2759"/>
<dbReference type="InterPro" id="IPR036036">
    <property type="entry name" value="SOCS_box-like_dom_sf"/>
</dbReference>
<reference evidence="4" key="1">
    <citation type="submission" date="2020-07" db="EMBL/GenBank/DDBJ databases">
        <title>Multicomponent nature underlies the extraordinary mechanical properties of spider dragline silk.</title>
        <authorList>
            <person name="Kono N."/>
            <person name="Nakamura H."/>
            <person name="Mori M."/>
            <person name="Yoshida Y."/>
            <person name="Ohtoshi R."/>
            <person name="Malay A.D."/>
            <person name="Moran D.A.P."/>
            <person name="Tomita M."/>
            <person name="Numata K."/>
            <person name="Arakawa K."/>
        </authorList>
    </citation>
    <scope>NUCLEOTIDE SEQUENCE</scope>
</reference>
<organism evidence="4 5">
    <name type="scientific">Trichonephila clavata</name>
    <name type="common">Joro spider</name>
    <name type="synonym">Nephila clavata</name>
    <dbReference type="NCBI Taxonomy" id="2740835"/>
    <lineage>
        <taxon>Eukaryota</taxon>
        <taxon>Metazoa</taxon>
        <taxon>Ecdysozoa</taxon>
        <taxon>Arthropoda</taxon>
        <taxon>Chelicerata</taxon>
        <taxon>Arachnida</taxon>
        <taxon>Araneae</taxon>
        <taxon>Araneomorphae</taxon>
        <taxon>Entelegynae</taxon>
        <taxon>Araneoidea</taxon>
        <taxon>Nephilidae</taxon>
        <taxon>Trichonephila</taxon>
    </lineage>
</organism>
<evidence type="ECO:0000313" key="5">
    <source>
        <dbReference type="Proteomes" id="UP000887116"/>
    </source>
</evidence>
<dbReference type="Gene3D" id="1.10.750.20">
    <property type="entry name" value="SOCS box"/>
    <property type="match status" value="1"/>
</dbReference>
<keyword evidence="5" id="KW-1185">Reference proteome</keyword>
<keyword evidence="2" id="KW-0040">ANK repeat</keyword>
<dbReference type="InterPro" id="IPR039147">
    <property type="entry name" value="ASB17"/>
</dbReference>
<dbReference type="Pfam" id="PF07525">
    <property type="entry name" value="SOCS_box"/>
    <property type="match status" value="1"/>
</dbReference>
<proteinExistence type="predicted"/>
<accession>A0A8X6HFN1</accession>
<sequence>MGTIFERIFSFCRYVGLIFFPETESHRNQTFRVNFSEFYYSGPPSWLMEEFENELCHTSELIIFNKKPSDLLEVGKLLLCKLTRNCSNPSEAFRIHERIFEIFQQSKDTSLLLDLLDSTCPDTLVRLHIFDRAAPENLNCLNYLLPIIKKKKFDLWGLWPNSSGHIATSSVINLYFYKKYFSAIPFLMRNGIHWTYSEDIFVDYCKRLNWNWIPSDSLFIESSGRSNHRFFLILLTYYALCNFYYDNNNKSLTALKMLWRSISDAFITSDEMINSLWKFSSNPSFMNGEPLMICNMVNLIDPTTVSRPRLLQHLCRCSIRQRLAENYQLPDGIQKVVLPTLLKNYVDLEYD</sequence>
<protein>
    <submittedName>
        <fullName evidence="4">SOCS box domain-containing protein</fullName>
    </submittedName>
</protein>
<dbReference type="Proteomes" id="UP000887116">
    <property type="component" value="Unassembled WGS sequence"/>
</dbReference>
<evidence type="ECO:0000256" key="2">
    <source>
        <dbReference type="ARBA" id="ARBA00023043"/>
    </source>
</evidence>
<comment type="caution">
    <text evidence="4">The sequence shown here is derived from an EMBL/GenBank/DDBJ whole genome shotgun (WGS) entry which is preliminary data.</text>
</comment>
<dbReference type="InterPro" id="IPR001496">
    <property type="entry name" value="SOCS_box"/>
</dbReference>
<dbReference type="GO" id="GO:0035556">
    <property type="term" value="P:intracellular signal transduction"/>
    <property type="evidence" value="ECO:0007669"/>
    <property type="project" value="InterPro"/>
</dbReference>
<dbReference type="SMART" id="SM00969">
    <property type="entry name" value="SOCS_box"/>
    <property type="match status" value="1"/>
</dbReference>
<keyword evidence="1" id="KW-0833">Ubl conjugation pathway</keyword>
<evidence type="ECO:0000313" key="4">
    <source>
        <dbReference type="EMBL" id="GFR21933.1"/>
    </source>
</evidence>
<name>A0A8X6HFN1_TRICU</name>
<dbReference type="AlphaFoldDB" id="A0A8X6HFN1"/>
<dbReference type="PROSITE" id="PS50225">
    <property type="entry name" value="SOCS"/>
    <property type="match status" value="1"/>
</dbReference>